<dbReference type="AlphaFoldDB" id="A0A0F9VNQ4"/>
<evidence type="ECO:0000256" key="1">
    <source>
        <dbReference type="SAM" id="Phobius"/>
    </source>
</evidence>
<name>A0A0F9VNQ4_9ZZZZ</name>
<keyword evidence="1" id="KW-0472">Membrane</keyword>
<dbReference type="Pfam" id="PF11804">
    <property type="entry name" value="DUF3325"/>
    <property type="match status" value="1"/>
</dbReference>
<proteinExistence type="predicted"/>
<protein>
    <recommendedName>
        <fullName evidence="3">DUF3325 domain-containing protein</fullName>
    </recommendedName>
</protein>
<gene>
    <name evidence="2" type="ORF">LCGC14_0117470</name>
</gene>
<keyword evidence="1" id="KW-0812">Transmembrane</keyword>
<organism evidence="2">
    <name type="scientific">marine sediment metagenome</name>
    <dbReference type="NCBI Taxonomy" id="412755"/>
    <lineage>
        <taxon>unclassified sequences</taxon>
        <taxon>metagenomes</taxon>
        <taxon>ecological metagenomes</taxon>
    </lineage>
</organism>
<sequence>MPTLMVSLLGFALCYLAFARLALLQRAHLRAIEPTANAPTRQQTMAGRTLAVLLLAGALTMLLRIEGGGFGSVLWLMLCSAAALAVSLTLAWRPAFLKPLATLCSIGSGQ</sequence>
<comment type="caution">
    <text evidence="2">The sequence shown here is derived from an EMBL/GenBank/DDBJ whole genome shotgun (WGS) entry which is preliminary data.</text>
</comment>
<accession>A0A0F9VNQ4</accession>
<feature type="transmembrane region" description="Helical" evidence="1">
    <location>
        <begin position="45"/>
        <end position="63"/>
    </location>
</feature>
<reference evidence="2" key="1">
    <citation type="journal article" date="2015" name="Nature">
        <title>Complex archaea that bridge the gap between prokaryotes and eukaryotes.</title>
        <authorList>
            <person name="Spang A."/>
            <person name="Saw J.H."/>
            <person name="Jorgensen S.L."/>
            <person name="Zaremba-Niedzwiedzka K."/>
            <person name="Martijn J."/>
            <person name="Lind A.E."/>
            <person name="van Eijk R."/>
            <person name="Schleper C."/>
            <person name="Guy L."/>
            <person name="Ettema T.J."/>
        </authorList>
    </citation>
    <scope>NUCLEOTIDE SEQUENCE</scope>
</reference>
<dbReference type="EMBL" id="LAZR01000035">
    <property type="protein sequence ID" value="KKO01533.1"/>
    <property type="molecule type" value="Genomic_DNA"/>
</dbReference>
<keyword evidence="1" id="KW-1133">Transmembrane helix</keyword>
<evidence type="ECO:0000313" key="2">
    <source>
        <dbReference type="EMBL" id="KKO01533.1"/>
    </source>
</evidence>
<dbReference type="InterPro" id="IPR021762">
    <property type="entry name" value="DUF3325"/>
</dbReference>
<feature type="transmembrane region" description="Helical" evidence="1">
    <location>
        <begin position="69"/>
        <end position="92"/>
    </location>
</feature>
<evidence type="ECO:0008006" key="3">
    <source>
        <dbReference type="Google" id="ProtNLM"/>
    </source>
</evidence>
<feature type="transmembrane region" description="Helical" evidence="1">
    <location>
        <begin position="6"/>
        <end position="24"/>
    </location>
</feature>